<feature type="region of interest" description="Disordered" evidence="3">
    <location>
        <begin position="87"/>
        <end position="119"/>
    </location>
</feature>
<dbReference type="InterPro" id="IPR017946">
    <property type="entry name" value="PLC-like_Pdiesterase_TIM-brl"/>
</dbReference>
<dbReference type="PRINTS" id="PR00390">
    <property type="entry name" value="PHPHLIPASEC"/>
</dbReference>
<dbReference type="Pfam" id="PF00388">
    <property type="entry name" value="PI-PLC-X"/>
    <property type="match status" value="1"/>
</dbReference>
<comment type="subcellular location">
    <subcellularLocation>
        <location evidence="1">Cell membrane</location>
        <topology evidence="1">Peripheral membrane protein</topology>
    </subcellularLocation>
</comment>
<comment type="caution">
    <text evidence="5">The sequence shown here is derived from an EMBL/GenBank/DDBJ whole genome shotgun (WGS) entry which is preliminary data.</text>
</comment>
<dbReference type="SMART" id="SM00149">
    <property type="entry name" value="PLCYc"/>
    <property type="match status" value="1"/>
</dbReference>
<dbReference type="InterPro" id="IPR001711">
    <property type="entry name" value="PLipase_C_Pinositol-sp_Y"/>
</dbReference>
<feature type="domain" description="PI-PLC Y-box" evidence="4">
    <location>
        <begin position="185"/>
        <end position="271"/>
    </location>
</feature>
<comment type="catalytic activity">
    <reaction evidence="2">
        <text>a 1,2-diacyl-sn-glycero-3-phospho-(1D-myo-inositol-4,5-bisphosphate) + H2O = 1D-myo-inositol 1,4,5-trisphosphate + a 1,2-diacyl-sn-glycerol + H(+)</text>
        <dbReference type="Rhea" id="RHEA:33179"/>
        <dbReference type="ChEBI" id="CHEBI:15377"/>
        <dbReference type="ChEBI" id="CHEBI:15378"/>
        <dbReference type="ChEBI" id="CHEBI:17815"/>
        <dbReference type="ChEBI" id="CHEBI:58456"/>
        <dbReference type="ChEBI" id="CHEBI:203600"/>
        <dbReference type="EC" id="3.1.4.11"/>
    </reaction>
</comment>
<proteinExistence type="predicted"/>
<dbReference type="EC" id="3.1.4.11" evidence="2"/>
<dbReference type="PROSITE" id="PS50008">
    <property type="entry name" value="PIPLC_Y_DOMAIN"/>
    <property type="match status" value="1"/>
</dbReference>
<reference evidence="5 6" key="1">
    <citation type="journal article" date="2021" name="Nat. Plants">
        <title>The Taxus genome provides insights into paclitaxel biosynthesis.</title>
        <authorList>
            <person name="Xiong X."/>
            <person name="Gou J."/>
            <person name="Liao Q."/>
            <person name="Li Y."/>
            <person name="Zhou Q."/>
            <person name="Bi G."/>
            <person name="Li C."/>
            <person name="Du R."/>
            <person name="Wang X."/>
            <person name="Sun T."/>
            <person name="Guo L."/>
            <person name="Liang H."/>
            <person name="Lu P."/>
            <person name="Wu Y."/>
            <person name="Zhang Z."/>
            <person name="Ro D.K."/>
            <person name="Shang Y."/>
            <person name="Huang S."/>
            <person name="Yan J."/>
        </authorList>
    </citation>
    <scope>NUCLEOTIDE SEQUENCE [LARGE SCALE GENOMIC DNA]</scope>
    <source>
        <strain evidence="5">Ta-2019</strain>
    </source>
</reference>
<evidence type="ECO:0000256" key="1">
    <source>
        <dbReference type="ARBA" id="ARBA00004202"/>
    </source>
</evidence>
<feature type="non-terminal residue" evidence="5">
    <location>
        <position position="1"/>
    </location>
</feature>
<keyword evidence="6" id="KW-1185">Reference proteome</keyword>
<accession>A0AA38F4U2</accession>
<dbReference type="InterPro" id="IPR000909">
    <property type="entry name" value="PLipase_C_PInositol-sp_X_dom"/>
</dbReference>
<dbReference type="Proteomes" id="UP000824469">
    <property type="component" value="Unassembled WGS sequence"/>
</dbReference>
<dbReference type="Pfam" id="PF00387">
    <property type="entry name" value="PI-PLC-Y"/>
    <property type="match status" value="1"/>
</dbReference>
<sequence>TMTTPVKFIKCIQSIKDHAFTASEYPVIITLEDHLNTELQAKVAKMITETFGEMLFYQDSEDCKNFPSPDFLKRRIIISTKPPKEYLERKDSAQLDSEHKVETKPPEEEPWGDEIPDFDDVENDEKIAHGAESIEEDLNDNNGVQQEETEAPEYKRLIAIRAGKPKGVSLKDILRVDSEHVKRVSLSEPKFKKLAKLHPDLIVRFTEKDLLRIYPKGTRLDSSNYNPFRAWTHGAQMVAINMQGYGRHLWLAHGFFRANGGCGYVKKPTFFLSSANDNGGGDQNIFNPKKSWPVKRTLK</sequence>
<evidence type="ECO:0000313" key="5">
    <source>
        <dbReference type="EMBL" id="KAH9288012.1"/>
    </source>
</evidence>
<dbReference type="OMA" id="QIGTTIR"/>
<dbReference type="SMART" id="SM00148">
    <property type="entry name" value="PLCXc"/>
    <property type="match status" value="1"/>
</dbReference>
<dbReference type="EMBL" id="JAHRHJ020003813">
    <property type="protein sequence ID" value="KAH9288012.1"/>
    <property type="molecule type" value="Genomic_DNA"/>
</dbReference>
<keyword evidence="2" id="KW-0378">Hydrolase</keyword>
<feature type="non-terminal residue" evidence="5">
    <location>
        <position position="299"/>
    </location>
</feature>
<organism evidence="5 6">
    <name type="scientific">Taxus chinensis</name>
    <name type="common">Chinese yew</name>
    <name type="synonym">Taxus wallichiana var. chinensis</name>
    <dbReference type="NCBI Taxonomy" id="29808"/>
    <lineage>
        <taxon>Eukaryota</taxon>
        <taxon>Viridiplantae</taxon>
        <taxon>Streptophyta</taxon>
        <taxon>Embryophyta</taxon>
        <taxon>Tracheophyta</taxon>
        <taxon>Spermatophyta</taxon>
        <taxon>Pinopsida</taxon>
        <taxon>Pinidae</taxon>
        <taxon>Conifers II</taxon>
        <taxon>Cupressales</taxon>
        <taxon>Taxaceae</taxon>
        <taxon>Taxus</taxon>
    </lineage>
</organism>
<dbReference type="GO" id="GO:0051209">
    <property type="term" value="P:release of sequestered calcium ion into cytosol"/>
    <property type="evidence" value="ECO:0007669"/>
    <property type="project" value="TreeGrafter"/>
</dbReference>
<evidence type="ECO:0000313" key="6">
    <source>
        <dbReference type="Proteomes" id="UP000824469"/>
    </source>
</evidence>
<evidence type="ECO:0000259" key="4">
    <source>
        <dbReference type="PROSITE" id="PS50008"/>
    </source>
</evidence>
<evidence type="ECO:0000256" key="2">
    <source>
        <dbReference type="RuleBase" id="RU361133"/>
    </source>
</evidence>
<dbReference type="GO" id="GO:0016042">
    <property type="term" value="P:lipid catabolic process"/>
    <property type="evidence" value="ECO:0007669"/>
    <property type="project" value="UniProtKB-KW"/>
</dbReference>
<dbReference type="GO" id="GO:0048015">
    <property type="term" value="P:phosphatidylinositol-mediated signaling"/>
    <property type="evidence" value="ECO:0007669"/>
    <property type="project" value="TreeGrafter"/>
</dbReference>
<dbReference type="PANTHER" id="PTHR10336">
    <property type="entry name" value="PHOSPHOINOSITIDE-SPECIFIC PHOSPHOLIPASE C FAMILY PROTEIN"/>
    <property type="match status" value="1"/>
</dbReference>
<dbReference type="PROSITE" id="PS50007">
    <property type="entry name" value="PIPLC_X_DOMAIN"/>
    <property type="match status" value="1"/>
</dbReference>
<feature type="compositionally biased region" description="Basic and acidic residues" evidence="3">
    <location>
        <begin position="87"/>
        <end position="107"/>
    </location>
</feature>
<gene>
    <name evidence="5" type="ORF">KI387_032129</name>
</gene>
<dbReference type="InterPro" id="IPR001192">
    <property type="entry name" value="PI-PLC_fam"/>
</dbReference>
<keyword evidence="2" id="KW-0442">Lipid degradation</keyword>
<feature type="compositionally biased region" description="Acidic residues" evidence="3">
    <location>
        <begin position="108"/>
        <end position="119"/>
    </location>
</feature>
<dbReference type="GO" id="GO:0005886">
    <property type="term" value="C:plasma membrane"/>
    <property type="evidence" value="ECO:0007669"/>
    <property type="project" value="UniProtKB-SubCell"/>
</dbReference>
<name>A0AA38F4U2_TAXCH</name>
<dbReference type="Gene3D" id="3.20.20.190">
    <property type="entry name" value="Phosphatidylinositol (PI) phosphodiesterase"/>
    <property type="match status" value="1"/>
</dbReference>
<dbReference type="GO" id="GO:0004435">
    <property type="term" value="F:phosphatidylinositol-4,5-bisphosphate phospholipase C activity"/>
    <property type="evidence" value="ECO:0007669"/>
    <property type="project" value="UniProtKB-EC"/>
</dbReference>
<dbReference type="SUPFAM" id="SSF51695">
    <property type="entry name" value="PLC-like phosphodiesterases"/>
    <property type="match status" value="1"/>
</dbReference>
<dbReference type="AlphaFoldDB" id="A0AA38F4U2"/>
<keyword evidence="2" id="KW-0443">Lipid metabolism</keyword>
<dbReference type="PANTHER" id="PTHR10336:SF204">
    <property type="entry name" value="PHOSPHOINOSITIDE PHOSPHOLIPASE C 4-RELATED"/>
    <property type="match status" value="1"/>
</dbReference>
<evidence type="ECO:0000256" key="3">
    <source>
        <dbReference type="SAM" id="MobiDB-lite"/>
    </source>
</evidence>
<protein>
    <recommendedName>
        <fullName evidence="2">Phosphoinositide phospholipase C</fullName>
        <ecNumber evidence="2">3.1.4.11</ecNumber>
    </recommendedName>
</protein>